<dbReference type="HOGENOM" id="CLU_069356_2_3_11"/>
<evidence type="ECO:0000313" key="7">
    <source>
        <dbReference type="Proteomes" id="UP000002791"/>
    </source>
</evidence>
<feature type="domain" description="HTH tetR-type" evidence="5">
    <location>
        <begin position="23"/>
        <end position="84"/>
    </location>
</feature>
<sequence>MVQNGGTLFRMTTGSGLRELKRERALAALSRAAISLATEGGGPDTVTVDAIAERAEVSRRTFFNYFPTKEAAFTWPLHSTAARFAAALAARPDGEPIWDVVQHAIEATLTSPETDLALVAAAEALVAAAPTLVLAHDWKSHGRHPLEDVIRDLNAEFARRLPGGLADDVYGQLVVECSSTALRVAARVCAQRGGDPLPHIASVVDMLRGGIRPAQP</sequence>
<dbReference type="SUPFAM" id="SSF46689">
    <property type="entry name" value="Homeodomain-like"/>
    <property type="match status" value="1"/>
</dbReference>
<dbReference type="Gene3D" id="1.10.10.60">
    <property type="entry name" value="Homeodomain-like"/>
    <property type="match status" value="1"/>
</dbReference>
<dbReference type="Gene3D" id="1.10.357.10">
    <property type="entry name" value="Tetracycline Repressor, domain 2"/>
    <property type="match status" value="1"/>
</dbReference>
<dbReference type="Pfam" id="PF00440">
    <property type="entry name" value="TetR_N"/>
    <property type="match status" value="1"/>
</dbReference>
<name>H5XJ67_9PSEU</name>
<dbReference type="GO" id="GO:0003700">
    <property type="term" value="F:DNA-binding transcription factor activity"/>
    <property type="evidence" value="ECO:0007669"/>
    <property type="project" value="TreeGrafter"/>
</dbReference>
<dbReference type="AlphaFoldDB" id="H5XJ67"/>
<feature type="DNA-binding region" description="H-T-H motif" evidence="4">
    <location>
        <begin position="47"/>
        <end position="66"/>
    </location>
</feature>
<keyword evidence="3" id="KW-0804">Transcription</keyword>
<dbReference type="eggNOG" id="COG1309">
    <property type="taxonomic scope" value="Bacteria"/>
</dbReference>
<dbReference type="EMBL" id="CM001440">
    <property type="protein sequence ID" value="EHR62877.1"/>
    <property type="molecule type" value="Genomic_DNA"/>
</dbReference>
<protein>
    <submittedName>
        <fullName evidence="6">Transcriptional regulator</fullName>
    </submittedName>
</protein>
<evidence type="ECO:0000313" key="6">
    <source>
        <dbReference type="EMBL" id="EHR62877.1"/>
    </source>
</evidence>
<dbReference type="Proteomes" id="UP000002791">
    <property type="component" value="Chromosome"/>
</dbReference>
<dbReference type="PANTHER" id="PTHR30055">
    <property type="entry name" value="HTH-TYPE TRANSCRIPTIONAL REGULATOR RUTR"/>
    <property type="match status" value="1"/>
</dbReference>
<dbReference type="GO" id="GO:0000976">
    <property type="term" value="F:transcription cis-regulatory region binding"/>
    <property type="evidence" value="ECO:0007669"/>
    <property type="project" value="TreeGrafter"/>
</dbReference>
<evidence type="ECO:0000259" key="5">
    <source>
        <dbReference type="PROSITE" id="PS50977"/>
    </source>
</evidence>
<organism evidence="6 7">
    <name type="scientific">Saccharomonospora cyanea NA-134</name>
    <dbReference type="NCBI Taxonomy" id="882082"/>
    <lineage>
        <taxon>Bacteria</taxon>
        <taxon>Bacillati</taxon>
        <taxon>Actinomycetota</taxon>
        <taxon>Actinomycetes</taxon>
        <taxon>Pseudonocardiales</taxon>
        <taxon>Pseudonocardiaceae</taxon>
        <taxon>Saccharomonospora</taxon>
    </lineage>
</organism>
<dbReference type="InterPro" id="IPR009057">
    <property type="entry name" value="Homeodomain-like_sf"/>
</dbReference>
<gene>
    <name evidence="6" type="ORF">SaccyDRAFT_4056</name>
</gene>
<keyword evidence="2 4" id="KW-0238">DNA-binding</keyword>
<evidence type="ECO:0000256" key="1">
    <source>
        <dbReference type="ARBA" id="ARBA00023015"/>
    </source>
</evidence>
<evidence type="ECO:0000256" key="3">
    <source>
        <dbReference type="ARBA" id="ARBA00023163"/>
    </source>
</evidence>
<dbReference type="PANTHER" id="PTHR30055:SF238">
    <property type="entry name" value="MYCOFACTOCIN BIOSYNTHESIS TRANSCRIPTIONAL REGULATOR MFTR-RELATED"/>
    <property type="match status" value="1"/>
</dbReference>
<accession>H5XJ67</accession>
<dbReference type="InterPro" id="IPR001647">
    <property type="entry name" value="HTH_TetR"/>
</dbReference>
<evidence type="ECO:0000256" key="2">
    <source>
        <dbReference type="ARBA" id="ARBA00023125"/>
    </source>
</evidence>
<dbReference type="PROSITE" id="PS50977">
    <property type="entry name" value="HTH_TETR_2"/>
    <property type="match status" value="1"/>
</dbReference>
<proteinExistence type="predicted"/>
<reference evidence="6 7" key="1">
    <citation type="submission" date="2011-11" db="EMBL/GenBank/DDBJ databases">
        <title>The Noncontiguous Finished sequence of Saccharomonospora cyanea NA-134.</title>
        <authorList>
            <consortium name="US DOE Joint Genome Institute"/>
            <person name="Lucas S."/>
            <person name="Han J."/>
            <person name="Lapidus A."/>
            <person name="Cheng J.-F."/>
            <person name="Goodwin L."/>
            <person name="Pitluck S."/>
            <person name="Peters L."/>
            <person name="Ovchinnikova G."/>
            <person name="Lu M."/>
            <person name="Detter J.C."/>
            <person name="Han C."/>
            <person name="Tapia R."/>
            <person name="Land M."/>
            <person name="Hauser L."/>
            <person name="Kyrpides N."/>
            <person name="Ivanova N."/>
            <person name="Pagani I."/>
            <person name="Brambilla E.-M."/>
            <person name="Klenk H.-P."/>
            <person name="Woyke T."/>
        </authorList>
    </citation>
    <scope>NUCLEOTIDE SEQUENCE [LARGE SCALE GENOMIC DNA]</scope>
    <source>
        <strain evidence="6 7">NA-134</strain>
    </source>
</reference>
<dbReference type="STRING" id="882082.SaccyDRAFT_4056"/>
<keyword evidence="1" id="KW-0805">Transcription regulation</keyword>
<dbReference type="InterPro" id="IPR050109">
    <property type="entry name" value="HTH-type_TetR-like_transc_reg"/>
</dbReference>
<evidence type="ECO:0000256" key="4">
    <source>
        <dbReference type="PROSITE-ProRule" id="PRU00335"/>
    </source>
</evidence>
<keyword evidence="7" id="KW-1185">Reference proteome</keyword>